<feature type="transmembrane region" description="Helical" evidence="3">
    <location>
        <begin position="68"/>
        <end position="89"/>
    </location>
</feature>
<dbReference type="Pfam" id="PF03816">
    <property type="entry name" value="LytR_cpsA_psr"/>
    <property type="match status" value="1"/>
</dbReference>
<reference evidence="6" key="1">
    <citation type="journal article" date="2019" name="Int. J. Syst. Evol. Microbiol.">
        <title>The Global Catalogue of Microorganisms (GCM) 10K type strain sequencing project: providing services to taxonomists for standard genome sequencing and annotation.</title>
        <authorList>
            <consortium name="The Broad Institute Genomics Platform"/>
            <consortium name="The Broad Institute Genome Sequencing Center for Infectious Disease"/>
            <person name="Wu L."/>
            <person name="Ma J."/>
        </authorList>
    </citation>
    <scope>NUCLEOTIDE SEQUENCE [LARGE SCALE GENOMIC DNA]</scope>
    <source>
        <strain evidence="6">JCM 6242</strain>
    </source>
</reference>
<dbReference type="EMBL" id="BAAAVI010000105">
    <property type="protein sequence ID" value="GAA2910606.1"/>
    <property type="molecule type" value="Genomic_DNA"/>
</dbReference>
<dbReference type="Gene3D" id="3.40.630.190">
    <property type="entry name" value="LCP protein"/>
    <property type="match status" value="1"/>
</dbReference>
<organism evidence="5 6">
    <name type="scientific">Streptosporangium fragile</name>
    <dbReference type="NCBI Taxonomy" id="46186"/>
    <lineage>
        <taxon>Bacteria</taxon>
        <taxon>Bacillati</taxon>
        <taxon>Actinomycetota</taxon>
        <taxon>Actinomycetes</taxon>
        <taxon>Streptosporangiales</taxon>
        <taxon>Streptosporangiaceae</taxon>
        <taxon>Streptosporangium</taxon>
    </lineage>
</organism>
<keyword evidence="6" id="KW-1185">Reference proteome</keyword>
<comment type="caution">
    <text evidence="5">The sequence shown here is derived from an EMBL/GenBank/DDBJ whole genome shotgun (WGS) entry which is preliminary data.</text>
</comment>
<comment type="similarity">
    <text evidence="1">Belongs to the LytR/CpsA/Psr (LCP) family.</text>
</comment>
<feature type="transmembrane region" description="Helical" evidence="3">
    <location>
        <begin position="109"/>
        <end position="129"/>
    </location>
</feature>
<protein>
    <recommendedName>
        <fullName evidence="4">Cell envelope-related transcriptional attenuator domain-containing protein</fullName>
    </recommendedName>
</protein>
<feature type="transmembrane region" description="Helical" evidence="3">
    <location>
        <begin position="37"/>
        <end position="56"/>
    </location>
</feature>
<evidence type="ECO:0000313" key="5">
    <source>
        <dbReference type="EMBL" id="GAA2910606.1"/>
    </source>
</evidence>
<keyword evidence="3" id="KW-0812">Transmembrane</keyword>
<evidence type="ECO:0000256" key="1">
    <source>
        <dbReference type="ARBA" id="ARBA00006068"/>
    </source>
</evidence>
<dbReference type="NCBIfam" id="TIGR00350">
    <property type="entry name" value="lytR_cpsA_psr"/>
    <property type="match status" value="1"/>
</dbReference>
<keyword evidence="3" id="KW-0472">Membrane</keyword>
<keyword evidence="3" id="KW-1133">Transmembrane helix</keyword>
<accession>A0ABP6IV97</accession>
<feature type="domain" description="Cell envelope-related transcriptional attenuator" evidence="4">
    <location>
        <begin position="188"/>
        <end position="364"/>
    </location>
</feature>
<dbReference type="RefSeq" id="WP_344981813.1">
    <property type="nucleotide sequence ID" value="NZ_BAAAVI010000105.1"/>
</dbReference>
<proteinExistence type="inferred from homology"/>
<evidence type="ECO:0000259" key="4">
    <source>
        <dbReference type="Pfam" id="PF03816"/>
    </source>
</evidence>
<dbReference type="InterPro" id="IPR050922">
    <property type="entry name" value="LytR/CpsA/Psr_CW_biosynth"/>
</dbReference>
<dbReference type="InterPro" id="IPR004474">
    <property type="entry name" value="LytR_CpsA_psr"/>
</dbReference>
<dbReference type="PANTHER" id="PTHR33392:SF6">
    <property type="entry name" value="POLYISOPRENYL-TEICHOIC ACID--PEPTIDOGLYCAN TEICHOIC ACID TRANSFERASE TAGU"/>
    <property type="match status" value="1"/>
</dbReference>
<gene>
    <name evidence="5" type="ORF">GCM10010517_77110</name>
</gene>
<evidence type="ECO:0000256" key="2">
    <source>
        <dbReference type="SAM" id="MobiDB-lite"/>
    </source>
</evidence>
<feature type="region of interest" description="Disordered" evidence="2">
    <location>
        <begin position="443"/>
        <end position="509"/>
    </location>
</feature>
<evidence type="ECO:0000313" key="6">
    <source>
        <dbReference type="Proteomes" id="UP001500831"/>
    </source>
</evidence>
<dbReference type="PANTHER" id="PTHR33392">
    <property type="entry name" value="POLYISOPRENYL-TEICHOIC ACID--PEPTIDOGLYCAN TEICHOIC ACID TRANSFERASE TAGU"/>
    <property type="match status" value="1"/>
</dbReference>
<evidence type="ECO:0000256" key="3">
    <source>
        <dbReference type="SAM" id="Phobius"/>
    </source>
</evidence>
<dbReference type="Proteomes" id="UP001500831">
    <property type="component" value="Unassembled WGS sequence"/>
</dbReference>
<feature type="compositionally biased region" description="Low complexity" evidence="2">
    <location>
        <begin position="443"/>
        <end position="501"/>
    </location>
</feature>
<sequence>MRDRSKPPGVGAVIGWTALSALAPGAAHLRAGWRKSGLALLSAYAVLLLGLLWVVLTSDLAALAGQLVASSWLTVITGTSVVLGLAWFAVVVHSFVVMNPGTLPAPWQAATGTLAGVLAVATLVPFGFVGQYAAVSQSALDDVFSAPVAPQPGATGAGQEEQDPWAGRSRVNILLLGGDADDHRVGVRTDSINVASIDVATGNTVLLSLPRNLENVRFVPGSPMARRFPDGFRLPANPDGSREDLLFAVWEYADAHPEIFGGKKNQGTRTLVETVGYTLGLKIDWYALVNMWGFARLIDAIGGVTLTVPEDVVFGKYNEGLVKAGTRKLRGADAMWFARSRTNSDDYTRMRRQRCVLGALLAQADPATVLARFNRIALATKELLRTDIPRPMLEHLVPLALKVKSAKVTSVQFVPPLINTGYPDWKKIRAVTAKAIRASTATRQPLTATAAPTAGSTADSTAAPTAGSTPSPAATATGTPRPEPTTTTTAKAAKAADPSAPKGITEGCG</sequence>
<name>A0ABP6IV97_9ACTN</name>